<dbReference type="PANTHER" id="PTHR10361">
    <property type="entry name" value="SODIUM-BILE ACID COTRANSPORTER"/>
    <property type="match status" value="1"/>
</dbReference>
<evidence type="ECO:0000256" key="1">
    <source>
        <dbReference type="ARBA" id="ARBA00004141"/>
    </source>
</evidence>
<sequence>MSALQKFKTFFSKNVLLCLTVPMVVFSLLVPQPFVWMGQNISIDLSGIPFLKENFPSFGFVNMLLCVIMFGMGMTLKADDFKYIFKKPTDVLIGICSQYVFMAGFGWLVASLLSLTGVGDPTVRAQIAVGLVLLGCVPGGTASNVMTFLAKGDVALSITITMCTTLLAPVLTPSLTLMLAGQWIDVNFWNMFISIVLVVLLPILLGIAVHTALGDRVNGLKDFLVKASTACIILVEGLCVGPNRDQFTTHGVTVVLVTVLAVALHHVLGLLAGYVTAKVFRFNEKKVRTLSLEVGLQNSGLSCTLAKTAFPDTMAILPCVIATVVHQIIGPIVASMFAAKPLPEEAEPVSEKKKAKEAVTA</sequence>
<dbReference type="InterPro" id="IPR038770">
    <property type="entry name" value="Na+/solute_symporter_sf"/>
</dbReference>
<dbReference type="Gene3D" id="1.20.1530.20">
    <property type="match status" value="1"/>
</dbReference>
<accession>A0AAE3DFD1</accession>
<evidence type="ECO:0000313" key="6">
    <source>
        <dbReference type="EMBL" id="MCC2136396.1"/>
    </source>
</evidence>
<reference evidence="6" key="1">
    <citation type="submission" date="2021-10" db="EMBL/GenBank/DDBJ databases">
        <title>Anaerobic single-cell dispensing facilitates the cultivation of human gut bacteria.</title>
        <authorList>
            <person name="Afrizal A."/>
        </authorList>
    </citation>
    <scope>NUCLEOTIDE SEQUENCE</scope>
    <source>
        <strain evidence="6">CLA-AA-H250</strain>
    </source>
</reference>
<comment type="caution">
    <text evidence="6">The sequence shown here is derived from an EMBL/GenBank/DDBJ whole genome shotgun (WGS) entry which is preliminary data.</text>
</comment>
<feature type="transmembrane region" description="Helical" evidence="5">
    <location>
        <begin position="191"/>
        <end position="211"/>
    </location>
</feature>
<keyword evidence="2 5" id="KW-0812">Transmembrane</keyword>
<dbReference type="GO" id="GO:0016020">
    <property type="term" value="C:membrane"/>
    <property type="evidence" value="ECO:0007669"/>
    <property type="project" value="UniProtKB-SubCell"/>
</dbReference>
<keyword evidence="3 5" id="KW-1133">Transmembrane helix</keyword>
<organism evidence="6 7">
    <name type="scientific">Hominenteromicrobium mulieris</name>
    <dbReference type="NCBI Taxonomy" id="2885357"/>
    <lineage>
        <taxon>Bacteria</taxon>
        <taxon>Bacillati</taxon>
        <taxon>Bacillota</taxon>
        <taxon>Clostridia</taxon>
        <taxon>Eubacteriales</taxon>
        <taxon>Oscillospiraceae</taxon>
        <taxon>Hominenteromicrobium</taxon>
    </lineage>
</organism>
<evidence type="ECO:0000256" key="5">
    <source>
        <dbReference type="SAM" id="Phobius"/>
    </source>
</evidence>
<dbReference type="InterPro" id="IPR002657">
    <property type="entry name" value="BilAc:Na_symport/Acr3"/>
</dbReference>
<feature type="transmembrane region" description="Helical" evidence="5">
    <location>
        <begin position="255"/>
        <end position="277"/>
    </location>
</feature>
<protein>
    <submittedName>
        <fullName evidence="6">Bile acid:sodium symporter family protein</fullName>
    </submittedName>
</protein>
<evidence type="ECO:0000256" key="4">
    <source>
        <dbReference type="ARBA" id="ARBA00023136"/>
    </source>
</evidence>
<name>A0AAE3DFD1_9FIRM</name>
<dbReference type="PANTHER" id="PTHR10361:SF28">
    <property type="entry name" value="P3 PROTEIN-RELATED"/>
    <property type="match status" value="1"/>
</dbReference>
<keyword evidence="4 5" id="KW-0472">Membrane</keyword>
<feature type="transmembrane region" description="Helical" evidence="5">
    <location>
        <begin position="154"/>
        <end position="171"/>
    </location>
</feature>
<feature type="transmembrane region" description="Helical" evidence="5">
    <location>
        <begin position="55"/>
        <end position="79"/>
    </location>
</feature>
<evidence type="ECO:0000256" key="2">
    <source>
        <dbReference type="ARBA" id="ARBA00022692"/>
    </source>
</evidence>
<gene>
    <name evidence="6" type="ORF">LKD31_05140</name>
</gene>
<comment type="subcellular location">
    <subcellularLocation>
        <location evidence="1">Membrane</location>
        <topology evidence="1">Multi-pass membrane protein</topology>
    </subcellularLocation>
</comment>
<feature type="transmembrane region" description="Helical" evidence="5">
    <location>
        <begin position="125"/>
        <end position="142"/>
    </location>
</feature>
<proteinExistence type="predicted"/>
<evidence type="ECO:0000256" key="3">
    <source>
        <dbReference type="ARBA" id="ARBA00022989"/>
    </source>
</evidence>
<dbReference type="RefSeq" id="WP_308448895.1">
    <property type="nucleotide sequence ID" value="NZ_JAJEQC010000004.1"/>
</dbReference>
<dbReference type="Proteomes" id="UP001199424">
    <property type="component" value="Unassembled WGS sequence"/>
</dbReference>
<dbReference type="Pfam" id="PF01758">
    <property type="entry name" value="SBF"/>
    <property type="match status" value="1"/>
</dbReference>
<keyword evidence="7" id="KW-1185">Reference proteome</keyword>
<dbReference type="InterPro" id="IPR004710">
    <property type="entry name" value="Bilac:Na_transpt"/>
</dbReference>
<dbReference type="EMBL" id="JAJEQC010000004">
    <property type="protein sequence ID" value="MCC2136396.1"/>
    <property type="molecule type" value="Genomic_DNA"/>
</dbReference>
<feature type="transmembrane region" description="Helical" evidence="5">
    <location>
        <begin position="91"/>
        <end position="113"/>
    </location>
</feature>
<dbReference type="AlphaFoldDB" id="A0AAE3DFD1"/>
<evidence type="ECO:0000313" key="7">
    <source>
        <dbReference type="Proteomes" id="UP001199424"/>
    </source>
</evidence>